<dbReference type="GO" id="GO:0008270">
    <property type="term" value="F:zinc ion binding"/>
    <property type="evidence" value="ECO:0007669"/>
    <property type="project" value="UniProtKB-KW"/>
</dbReference>
<evidence type="ECO:0000313" key="13">
    <source>
        <dbReference type="Proteomes" id="UP000195402"/>
    </source>
</evidence>
<feature type="region of interest" description="Disordered" evidence="10">
    <location>
        <begin position="225"/>
        <end position="245"/>
    </location>
</feature>
<keyword evidence="2" id="KW-0479">Metal-binding</keyword>
<keyword evidence="13" id="KW-1185">Reference proteome</keyword>
<evidence type="ECO:0000259" key="11">
    <source>
        <dbReference type="PROSITE" id="PS50808"/>
    </source>
</evidence>
<organism evidence="12 13">
    <name type="scientific">Macleaya cordata</name>
    <name type="common">Five-seeded plume-poppy</name>
    <name type="synonym">Bocconia cordata</name>
    <dbReference type="NCBI Taxonomy" id="56857"/>
    <lineage>
        <taxon>Eukaryota</taxon>
        <taxon>Viridiplantae</taxon>
        <taxon>Streptophyta</taxon>
        <taxon>Embryophyta</taxon>
        <taxon>Tracheophyta</taxon>
        <taxon>Spermatophyta</taxon>
        <taxon>Magnoliopsida</taxon>
        <taxon>Ranunculales</taxon>
        <taxon>Papaveraceae</taxon>
        <taxon>Papaveroideae</taxon>
        <taxon>Macleaya</taxon>
    </lineage>
</organism>
<feature type="region of interest" description="Disordered" evidence="10">
    <location>
        <begin position="307"/>
        <end position="332"/>
    </location>
</feature>
<reference evidence="12 13" key="1">
    <citation type="journal article" date="2017" name="Mol. Plant">
        <title>The Genome of Medicinal Plant Macleaya cordata Provides New Insights into Benzylisoquinoline Alkaloids Metabolism.</title>
        <authorList>
            <person name="Liu X."/>
            <person name="Liu Y."/>
            <person name="Huang P."/>
            <person name="Ma Y."/>
            <person name="Qing Z."/>
            <person name="Tang Q."/>
            <person name="Cao H."/>
            <person name="Cheng P."/>
            <person name="Zheng Y."/>
            <person name="Yuan Z."/>
            <person name="Zhou Y."/>
            <person name="Liu J."/>
            <person name="Tang Z."/>
            <person name="Zhuo Y."/>
            <person name="Zhang Y."/>
            <person name="Yu L."/>
            <person name="Huang J."/>
            <person name="Yang P."/>
            <person name="Peng Q."/>
            <person name="Zhang J."/>
            <person name="Jiang W."/>
            <person name="Zhang Z."/>
            <person name="Lin K."/>
            <person name="Ro D.K."/>
            <person name="Chen X."/>
            <person name="Xiong X."/>
            <person name="Shang Y."/>
            <person name="Huang S."/>
            <person name="Zeng J."/>
        </authorList>
    </citation>
    <scope>NUCLEOTIDE SEQUENCE [LARGE SCALE GENOMIC DNA]</scope>
    <source>
        <strain evidence="13">cv. BLH2017</strain>
        <tissue evidence="12">Root</tissue>
    </source>
</reference>
<evidence type="ECO:0000256" key="1">
    <source>
        <dbReference type="ARBA" id="ARBA00004123"/>
    </source>
</evidence>
<dbReference type="SMART" id="SM00614">
    <property type="entry name" value="ZnF_BED"/>
    <property type="match status" value="1"/>
</dbReference>
<evidence type="ECO:0000256" key="4">
    <source>
        <dbReference type="ARBA" id="ARBA00022833"/>
    </source>
</evidence>
<dbReference type="GO" id="GO:0003677">
    <property type="term" value="F:DNA binding"/>
    <property type="evidence" value="ECO:0007669"/>
    <property type="project" value="InterPro"/>
</dbReference>
<dbReference type="GO" id="GO:0005634">
    <property type="term" value="C:nucleus"/>
    <property type="evidence" value="ECO:0007669"/>
    <property type="project" value="UniProtKB-SubCell"/>
</dbReference>
<dbReference type="EMBL" id="MVGT01001318">
    <property type="protein sequence ID" value="OVA12959.1"/>
    <property type="molecule type" value="Genomic_DNA"/>
</dbReference>
<evidence type="ECO:0000256" key="10">
    <source>
        <dbReference type="SAM" id="MobiDB-lite"/>
    </source>
</evidence>
<feature type="domain" description="BED-type" evidence="11">
    <location>
        <begin position="244"/>
        <end position="304"/>
    </location>
</feature>
<keyword evidence="7" id="KW-0539">Nucleus</keyword>
<evidence type="ECO:0000256" key="5">
    <source>
        <dbReference type="ARBA" id="ARBA00023015"/>
    </source>
</evidence>
<feature type="compositionally biased region" description="Polar residues" evidence="10">
    <location>
        <begin position="227"/>
        <end position="239"/>
    </location>
</feature>
<dbReference type="PANTHER" id="PTHR46481">
    <property type="entry name" value="ZINC FINGER BED DOMAIN-CONTAINING PROTEIN 4"/>
    <property type="match status" value="1"/>
</dbReference>
<feature type="coiled-coil region" evidence="9">
    <location>
        <begin position="151"/>
        <end position="178"/>
    </location>
</feature>
<dbReference type="InterPro" id="IPR036236">
    <property type="entry name" value="Znf_C2H2_sf"/>
</dbReference>
<comment type="subcellular location">
    <subcellularLocation>
        <location evidence="1">Nucleus</location>
    </subcellularLocation>
</comment>
<dbReference type="SUPFAM" id="SSF57667">
    <property type="entry name" value="beta-beta-alpha zinc fingers"/>
    <property type="match status" value="1"/>
</dbReference>
<keyword evidence="3 8" id="KW-0863">Zinc-finger</keyword>
<evidence type="ECO:0000256" key="6">
    <source>
        <dbReference type="ARBA" id="ARBA00023163"/>
    </source>
</evidence>
<keyword evidence="4" id="KW-0862">Zinc</keyword>
<keyword evidence="6" id="KW-0804">Transcription</keyword>
<dbReference type="InParanoid" id="A0A200QR62"/>
<dbReference type="InterPro" id="IPR052035">
    <property type="entry name" value="ZnF_BED_domain_contain"/>
</dbReference>
<dbReference type="Proteomes" id="UP000195402">
    <property type="component" value="Unassembled WGS sequence"/>
</dbReference>
<evidence type="ECO:0000256" key="2">
    <source>
        <dbReference type="ARBA" id="ARBA00022723"/>
    </source>
</evidence>
<evidence type="ECO:0000256" key="8">
    <source>
        <dbReference type="PROSITE-ProRule" id="PRU00027"/>
    </source>
</evidence>
<sequence length="534" mass="59566">MHDVTDQANACAIRAIPRVGRSVIGPGRAMGRDQRGASFICSIKGSKNQEGIKQPRVVAKSCKLNKSLRKDGAPKGKKSSRDRSVDSRREASLEACIESLETKVLSLEGRLEKVDDDFLSHEKVMEDLEKSLAYTIDVLKADMIQLVRGFKEQSSVAVERLHAQMEEMKSRFSLLERAVGRLVQVPHGRIATEGSASPVTMSYLVVTHSTERWKMLVMENAGENNIELGSSETQPSETQSKPRRKKSIVWEHFNVISVGGGCTRACCKRCQQTFAYSTGTKVAGTSHLKRHIALGTCPVLRRRGKCQQLSSGDPTGSATDPPKRHYTGTGSPFSSNITFDQNRCRQEIAEMIILHEYPLHMVEHSAFVSFAQNLQPQFNMVDFDTVQGDCVDIYFREKQDRAKLLGQIPGRISLALDLWMSSQTIGYVFLMGYFIDSNWKFHRWILNVVMVPFPYNRDALNHAVGVCLGDWGLESKLFTLTLDKGVWNETETGSLRGFLSVKNPLILNVHGATPNADSSLCGSRKCGKYQDRTN</sequence>
<evidence type="ECO:0000256" key="9">
    <source>
        <dbReference type="SAM" id="Coils"/>
    </source>
</evidence>
<dbReference type="PANTHER" id="PTHR46481:SF10">
    <property type="entry name" value="ZINC FINGER BED DOMAIN-CONTAINING PROTEIN 39"/>
    <property type="match status" value="1"/>
</dbReference>
<dbReference type="OrthoDB" id="2610923at2759"/>
<evidence type="ECO:0000313" key="12">
    <source>
        <dbReference type="EMBL" id="OVA12959.1"/>
    </source>
</evidence>
<keyword evidence="5" id="KW-0805">Transcription regulation</keyword>
<dbReference type="GO" id="GO:0009791">
    <property type="term" value="P:post-embryonic development"/>
    <property type="evidence" value="ECO:0007669"/>
    <property type="project" value="UniProtKB-ARBA"/>
</dbReference>
<dbReference type="InterPro" id="IPR003656">
    <property type="entry name" value="Znf_BED"/>
</dbReference>
<evidence type="ECO:0000256" key="3">
    <source>
        <dbReference type="ARBA" id="ARBA00022771"/>
    </source>
</evidence>
<protein>
    <submittedName>
        <fullName evidence="12">Zinc finger protein</fullName>
    </submittedName>
</protein>
<gene>
    <name evidence="12" type="ORF">BVC80_1151g4</name>
</gene>
<dbReference type="STRING" id="56857.A0A200QR62"/>
<dbReference type="AlphaFoldDB" id="A0A200QR62"/>
<feature type="region of interest" description="Disordered" evidence="10">
    <location>
        <begin position="68"/>
        <end position="87"/>
    </location>
</feature>
<feature type="compositionally biased region" description="Polar residues" evidence="10">
    <location>
        <begin position="307"/>
        <end position="318"/>
    </location>
</feature>
<accession>A0A200QR62</accession>
<name>A0A200QR62_MACCD</name>
<evidence type="ECO:0000256" key="7">
    <source>
        <dbReference type="ARBA" id="ARBA00023242"/>
    </source>
</evidence>
<keyword evidence="9" id="KW-0175">Coiled coil</keyword>
<dbReference type="PROSITE" id="PS50808">
    <property type="entry name" value="ZF_BED"/>
    <property type="match status" value="1"/>
</dbReference>
<proteinExistence type="predicted"/>
<comment type="caution">
    <text evidence="12">The sequence shown here is derived from an EMBL/GenBank/DDBJ whole genome shotgun (WGS) entry which is preliminary data.</text>
</comment>